<dbReference type="EMBL" id="RQZA01000003">
    <property type="protein sequence ID" value="RRD31621.1"/>
    <property type="molecule type" value="Genomic_DNA"/>
</dbReference>
<dbReference type="Pfam" id="PF18467">
    <property type="entry name" value="DUF5613"/>
    <property type="match status" value="1"/>
</dbReference>
<dbReference type="Pfam" id="PF00583">
    <property type="entry name" value="Acetyltransf_1"/>
    <property type="match status" value="1"/>
</dbReference>
<dbReference type="RefSeq" id="WP_124776614.1">
    <property type="nucleotide sequence ID" value="NZ_RQZA01000003.1"/>
</dbReference>
<dbReference type="STRING" id="1123309.GCA_000377005_00713"/>
<dbReference type="PROSITE" id="PS51186">
    <property type="entry name" value="GNAT"/>
    <property type="match status" value="1"/>
</dbReference>
<organism evidence="2 3">
    <name type="scientific">Streptococcus minor</name>
    <dbReference type="NCBI Taxonomy" id="229549"/>
    <lineage>
        <taxon>Bacteria</taxon>
        <taxon>Bacillati</taxon>
        <taxon>Bacillota</taxon>
        <taxon>Bacilli</taxon>
        <taxon>Lactobacillales</taxon>
        <taxon>Streptococcaceae</taxon>
        <taxon>Streptococcus</taxon>
    </lineage>
</organism>
<dbReference type="InterPro" id="IPR016181">
    <property type="entry name" value="Acyl_CoA_acyltransferase"/>
</dbReference>
<comment type="caution">
    <text evidence="2">The sequence shown here is derived from an EMBL/GenBank/DDBJ whole genome shotgun (WGS) entry which is preliminary data.</text>
</comment>
<gene>
    <name evidence="2" type="ORF">EII38_05250</name>
</gene>
<protein>
    <submittedName>
        <fullName evidence="2">N-acetyltransferase</fullName>
    </submittedName>
</protein>
<dbReference type="SUPFAM" id="SSF55729">
    <property type="entry name" value="Acyl-CoA N-acyltransferases (Nat)"/>
    <property type="match status" value="1"/>
</dbReference>
<reference evidence="2 3" key="1">
    <citation type="submission" date="2018-11" db="EMBL/GenBank/DDBJ databases">
        <title>Genomes From Bacteria Associated with the Canine Oral Cavity: a Test Case for Automated Genome-Based Taxonomic Assignment.</title>
        <authorList>
            <person name="Coil D.A."/>
            <person name="Jospin G."/>
            <person name="Darling A.E."/>
            <person name="Wallis C."/>
            <person name="Davis I.J."/>
            <person name="Harris S."/>
            <person name="Eisen J.A."/>
            <person name="Holcombe L.J."/>
            <person name="O'Flynn C."/>
        </authorList>
    </citation>
    <scope>NUCLEOTIDE SEQUENCE [LARGE SCALE GENOMIC DNA]</scope>
    <source>
        <strain evidence="2 3">OH4621_COT-116</strain>
    </source>
</reference>
<dbReference type="Gene3D" id="3.40.630.30">
    <property type="match status" value="1"/>
</dbReference>
<evidence type="ECO:0000259" key="1">
    <source>
        <dbReference type="PROSITE" id="PS51186"/>
    </source>
</evidence>
<dbReference type="GO" id="GO:0016747">
    <property type="term" value="F:acyltransferase activity, transferring groups other than amino-acyl groups"/>
    <property type="evidence" value="ECO:0007669"/>
    <property type="project" value="InterPro"/>
</dbReference>
<keyword evidence="3" id="KW-1185">Reference proteome</keyword>
<dbReference type="InterPro" id="IPR000182">
    <property type="entry name" value="GNAT_dom"/>
</dbReference>
<evidence type="ECO:0000313" key="2">
    <source>
        <dbReference type="EMBL" id="RRD31621.1"/>
    </source>
</evidence>
<evidence type="ECO:0000313" key="3">
    <source>
        <dbReference type="Proteomes" id="UP000281771"/>
    </source>
</evidence>
<accession>A0A3P1VBU5</accession>
<proteinExistence type="predicted"/>
<name>A0A3P1VBU5_9STRE</name>
<keyword evidence="2" id="KW-0808">Transferase</keyword>
<dbReference type="InterPro" id="IPR040549">
    <property type="entry name" value="DUF5613"/>
</dbReference>
<dbReference type="CDD" id="cd04301">
    <property type="entry name" value="NAT_SF"/>
    <property type="match status" value="1"/>
</dbReference>
<feature type="domain" description="N-acetyltransferase" evidence="1">
    <location>
        <begin position="115"/>
        <end position="252"/>
    </location>
</feature>
<sequence length="252" mass="29516">MNYKEWLESKKPIYHESERFKHFKNPATSERYFANYISYKRMPSLSDLEADLAYLAQEQARYISDYAFLFFVENEELSVEMADYLKKLGFDCCKHLIFTSPVEDLQLTLRDLGGIRIVELDEEYLEAYLEASYQHHLQYGSAYADQMLADNRTHLLTNDSKVYLALEGSRIVGSVTAWFFGDYVEIDDYQVDEAYRGRGIGTALQIAALKNRKQAILVAEEVNRAMYHHQGYEEVAFYWTSLRSNSRHRTDH</sequence>
<dbReference type="AlphaFoldDB" id="A0A3P1VBU5"/>
<dbReference type="Proteomes" id="UP000281771">
    <property type="component" value="Unassembled WGS sequence"/>
</dbReference>